<accession>A0A7V2SVS3</accession>
<protein>
    <submittedName>
        <fullName evidence="1">C_GCAxxG_C_C family protein</fullName>
    </submittedName>
</protein>
<feature type="non-terminal residue" evidence="1">
    <location>
        <position position="135"/>
    </location>
</feature>
<dbReference type="InterPro" id="IPR010181">
    <property type="entry name" value="CGCAxxGCC_motif"/>
</dbReference>
<organism evidence="1">
    <name type="scientific">Dissulfuribacter thermophilus</name>
    <dbReference type="NCBI Taxonomy" id="1156395"/>
    <lineage>
        <taxon>Bacteria</taxon>
        <taxon>Pseudomonadati</taxon>
        <taxon>Thermodesulfobacteriota</taxon>
        <taxon>Dissulfuribacteria</taxon>
        <taxon>Dissulfuribacterales</taxon>
        <taxon>Dissulfuribacteraceae</taxon>
        <taxon>Dissulfuribacter</taxon>
    </lineage>
</organism>
<comment type="caution">
    <text evidence="1">The sequence shown here is derived from an EMBL/GenBank/DDBJ whole genome shotgun (WGS) entry which is preliminary data.</text>
</comment>
<sequence length="135" mass="15089">MTREEMGKYAADLFDRGFHCSQAIFAAAMKRLGEGDKQDVIATLSPFGGGIASTGNTCGTILGALAVIGYLEGKREPEKRDGRPMWKMSYKLFKGFEEITKEYGGTRCLDIARVDWKDIKAVKAFRKDPQSRRQE</sequence>
<dbReference type="SUPFAM" id="SSF48695">
    <property type="entry name" value="Multiheme cytochromes"/>
    <property type="match status" value="1"/>
</dbReference>
<evidence type="ECO:0000313" key="1">
    <source>
        <dbReference type="EMBL" id="HFC46851.1"/>
    </source>
</evidence>
<gene>
    <name evidence="1" type="ORF">ENJ63_03110</name>
</gene>
<dbReference type="Pfam" id="PF09719">
    <property type="entry name" value="C_GCAxxG_C_C"/>
    <property type="match status" value="1"/>
</dbReference>
<dbReference type="EMBL" id="DRND01000250">
    <property type="protein sequence ID" value="HFC46851.1"/>
    <property type="molecule type" value="Genomic_DNA"/>
</dbReference>
<reference evidence="1" key="1">
    <citation type="journal article" date="2020" name="mSystems">
        <title>Genome- and Community-Level Interaction Insights into Carbon Utilization and Element Cycling Functions of Hydrothermarchaeota in Hydrothermal Sediment.</title>
        <authorList>
            <person name="Zhou Z."/>
            <person name="Liu Y."/>
            <person name="Xu W."/>
            <person name="Pan J."/>
            <person name="Luo Z.H."/>
            <person name="Li M."/>
        </authorList>
    </citation>
    <scope>NUCLEOTIDE SEQUENCE [LARGE SCALE GENOMIC DNA]</scope>
    <source>
        <strain evidence="1">HyVt-503</strain>
    </source>
</reference>
<dbReference type="InterPro" id="IPR036280">
    <property type="entry name" value="Multihaem_cyt_sf"/>
</dbReference>
<proteinExistence type="predicted"/>
<name>A0A7V2SVS3_9BACT</name>
<dbReference type="Proteomes" id="UP000885797">
    <property type="component" value="Unassembled WGS sequence"/>
</dbReference>
<dbReference type="NCBIfam" id="TIGR01909">
    <property type="entry name" value="C_GCAxxG_C_C"/>
    <property type="match status" value="1"/>
</dbReference>
<dbReference type="AlphaFoldDB" id="A0A7V2SVS3"/>